<dbReference type="Proteomes" id="UP000499080">
    <property type="component" value="Unassembled WGS sequence"/>
</dbReference>
<keyword evidence="2" id="KW-0695">RNA-directed DNA polymerase</keyword>
<dbReference type="PANTHER" id="PTHR19446">
    <property type="entry name" value="REVERSE TRANSCRIPTASES"/>
    <property type="match status" value="1"/>
</dbReference>
<keyword evidence="2" id="KW-0808">Transferase</keyword>
<dbReference type="PROSITE" id="PS50878">
    <property type="entry name" value="RT_POL"/>
    <property type="match status" value="1"/>
</dbReference>
<gene>
    <name evidence="2" type="primary">jockeypol_235</name>
    <name evidence="2" type="ORF">AVEN_251421_1</name>
</gene>
<keyword evidence="2" id="KW-0548">Nucleotidyltransferase</keyword>
<keyword evidence="3" id="KW-1185">Reference proteome</keyword>
<dbReference type="SUPFAM" id="SSF56672">
    <property type="entry name" value="DNA/RNA polymerases"/>
    <property type="match status" value="1"/>
</dbReference>
<dbReference type="Pfam" id="PF00078">
    <property type="entry name" value="RVT_1"/>
    <property type="match status" value="1"/>
</dbReference>
<evidence type="ECO:0000259" key="1">
    <source>
        <dbReference type="PROSITE" id="PS50878"/>
    </source>
</evidence>
<proteinExistence type="predicted"/>
<dbReference type="InterPro" id="IPR043502">
    <property type="entry name" value="DNA/RNA_pol_sf"/>
</dbReference>
<accession>A0A4Y2MHG6</accession>
<evidence type="ECO:0000313" key="3">
    <source>
        <dbReference type="Proteomes" id="UP000499080"/>
    </source>
</evidence>
<protein>
    <submittedName>
        <fullName evidence="2">RNA-directed DNA polymerase from mobile element jockey</fullName>
    </submittedName>
</protein>
<dbReference type="InterPro" id="IPR000477">
    <property type="entry name" value="RT_dom"/>
</dbReference>
<feature type="domain" description="Reverse transcriptase" evidence="1">
    <location>
        <begin position="15"/>
        <end position="145"/>
    </location>
</feature>
<dbReference type="EMBL" id="BGPR01007404">
    <property type="protein sequence ID" value="GBN26591.1"/>
    <property type="molecule type" value="Genomic_DNA"/>
</dbReference>
<organism evidence="2 3">
    <name type="scientific">Araneus ventricosus</name>
    <name type="common">Orbweaver spider</name>
    <name type="synonym">Epeira ventricosa</name>
    <dbReference type="NCBI Taxonomy" id="182803"/>
    <lineage>
        <taxon>Eukaryota</taxon>
        <taxon>Metazoa</taxon>
        <taxon>Ecdysozoa</taxon>
        <taxon>Arthropoda</taxon>
        <taxon>Chelicerata</taxon>
        <taxon>Arachnida</taxon>
        <taxon>Araneae</taxon>
        <taxon>Araneomorphae</taxon>
        <taxon>Entelegynae</taxon>
        <taxon>Araneoidea</taxon>
        <taxon>Araneidae</taxon>
        <taxon>Araneus</taxon>
    </lineage>
</organism>
<dbReference type="AlphaFoldDB" id="A0A4Y2MHG6"/>
<sequence>MPIKSFTRLTQFINEILRLNYFPNEWKIVTIVPIFKPGKSPQDPGSYRPISLLSALSKIAEAVILNRIEDAIEDQLIPYQFGFRKSMSTEQQLLRITEFVREGMDESWDTGAVFLDIAKTFDRVWTDGLLYKLIVIRIPGSIIRS</sequence>
<reference evidence="2 3" key="1">
    <citation type="journal article" date="2019" name="Sci. Rep.">
        <title>Orb-weaving spider Araneus ventricosus genome elucidates the spidroin gene catalogue.</title>
        <authorList>
            <person name="Kono N."/>
            <person name="Nakamura H."/>
            <person name="Ohtoshi R."/>
            <person name="Moran D.A.P."/>
            <person name="Shinohara A."/>
            <person name="Yoshida Y."/>
            <person name="Fujiwara M."/>
            <person name="Mori M."/>
            <person name="Tomita M."/>
            <person name="Arakawa K."/>
        </authorList>
    </citation>
    <scope>NUCLEOTIDE SEQUENCE [LARGE SCALE GENOMIC DNA]</scope>
</reference>
<dbReference type="GO" id="GO:0003964">
    <property type="term" value="F:RNA-directed DNA polymerase activity"/>
    <property type="evidence" value="ECO:0007669"/>
    <property type="project" value="UniProtKB-KW"/>
</dbReference>
<name>A0A4Y2MHG6_ARAVE</name>
<comment type="caution">
    <text evidence="2">The sequence shown here is derived from an EMBL/GenBank/DDBJ whole genome shotgun (WGS) entry which is preliminary data.</text>
</comment>
<dbReference type="OrthoDB" id="415068at2759"/>
<evidence type="ECO:0000313" key="2">
    <source>
        <dbReference type="EMBL" id="GBN26591.1"/>
    </source>
</evidence>
<dbReference type="CDD" id="cd01650">
    <property type="entry name" value="RT_nLTR_like"/>
    <property type="match status" value="1"/>
</dbReference>